<reference evidence="2 3" key="1">
    <citation type="submission" date="2020-08" db="EMBL/GenBank/DDBJ databases">
        <title>Sequencing the genomes of 1000 actinobacteria strains.</title>
        <authorList>
            <person name="Klenk H.-P."/>
        </authorList>
    </citation>
    <scope>NUCLEOTIDE SEQUENCE [LARGE SCALE GENOMIC DNA]</scope>
    <source>
        <strain evidence="2 3">DSM 45258</strain>
    </source>
</reference>
<dbReference type="RefSeq" id="WP_232322864.1">
    <property type="nucleotide sequence ID" value="NZ_BDDI01000002.1"/>
</dbReference>
<proteinExistence type="predicted"/>
<dbReference type="InterPro" id="IPR050114">
    <property type="entry name" value="UPF0173_UPF0282_UlaG_hydrolase"/>
</dbReference>
<sequence>MRPKPAVSIQWHGHATTTIVDSGTRVLTDPVLTNRVGHLRRRRGPRPGDAVYSPDVVVLSHLHSDHTHIPSLQLLDPGVPIIVPAGAVGAVRGLRAFGDRLIEARIGDTIAIGALSIDVTPAEHDGRRWPRGPAHADAVGYLIRGTATTYFAGDTDLYREMDQWAPNCDMALIPVGGWGPNLGPGHLTPQRAAEAVAHIGASHAVPIHFGTLWPIGLDKVRPERFHDPGADFVTHAARAGVAATELEPGTTVSWRASA</sequence>
<comment type="caution">
    <text evidence="2">The sequence shown here is derived from an EMBL/GenBank/DDBJ whole genome shotgun (WGS) entry which is preliminary data.</text>
</comment>
<protein>
    <submittedName>
        <fullName evidence="2">L-ascorbate metabolism protein UlaG (Beta-lactamase superfamily)</fullName>
    </submittedName>
</protein>
<dbReference type="PANTHER" id="PTHR43546">
    <property type="entry name" value="UPF0173 METAL-DEPENDENT HYDROLASE MJ1163-RELATED"/>
    <property type="match status" value="1"/>
</dbReference>
<dbReference type="InterPro" id="IPR036866">
    <property type="entry name" value="RibonucZ/Hydroxyglut_hydro"/>
</dbReference>
<evidence type="ECO:0000313" key="2">
    <source>
        <dbReference type="EMBL" id="MBB3037227.1"/>
    </source>
</evidence>
<keyword evidence="3" id="KW-1185">Reference proteome</keyword>
<evidence type="ECO:0000259" key="1">
    <source>
        <dbReference type="Pfam" id="PF12706"/>
    </source>
</evidence>
<dbReference type="SUPFAM" id="SSF56281">
    <property type="entry name" value="Metallo-hydrolase/oxidoreductase"/>
    <property type="match status" value="1"/>
</dbReference>
<dbReference type="AlphaFoldDB" id="A0A839RLG6"/>
<dbReference type="InterPro" id="IPR001279">
    <property type="entry name" value="Metallo-B-lactamas"/>
</dbReference>
<dbReference type="Pfam" id="PF12706">
    <property type="entry name" value="Lactamase_B_2"/>
    <property type="match status" value="1"/>
</dbReference>
<organism evidence="2 3">
    <name type="scientific">Hoyosella altamirensis</name>
    <dbReference type="NCBI Taxonomy" id="616997"/>
    <lineage>
        <taxon>Bacteria</taxon>
        <taxon>Bacillati</taxon>
        <taxon>Actinomycetota</taxon>
        <taxon>Actinomycetes</taxon>
        <taxon>Mycobacteriales</taxon>
        <taxon>Hoyosellaceae</taxon>
        <taxon>Hoyosella</taxon>
    </lineage>
</organism>
<evidence type="ECO:0000313" key="3">
    <source>
        <dbReference type="Proteomes" id="UP000567922"/>
    </source>
</evidence>
<dbReference type="EMBL" id="JACHWS010000001">
    <property type="protein sequence ID" value="MBB3037227.1"/>
    <property type="molecule type" value="Genomic_DNA"/>
</dbReference>
<dbReference type="Proteomes" id="UP000567922">
    <property type="component" value="Unassembled WGS sequence"/>
</dbReference>
<gene>
    <name evidence="2" type="ORF">FHU29_001661</name>
</gene>
<dbReference type="PANTHER" id="PTHR43546:SF3">
    <property type="entry name" value="UPF0173 METAL-DEPENDENT HYDROLASE MJ1163"/>
    <property type="match status" value="1"/>
</dbReference>
<accession>A0A839RLG6</accession>
<dbReference type="Gene3D" id="3.60.15.10">
    <property type="entry name" value="Ribonuclease Z/Hydroxyacylglutathione hydrolase-like"/>
    <property type="match status" value="1"/>
</dbReference>
<feature type="domain" description="Metallo-beta-lactamase" evidence="1">
    <location>
        <begin position="24"/>
        <end position="209"/>
    </location>
</feature>
<name>A0A839RLG6_9ACTN</name>